<evidence type="ECO:0000313" key="3">
    <source>
        <dbReference type="Proteomes" id="UP001500279"/>
    </source>
</evidence>
<comment type="caution">
    <text evidence="2">The sequence shown here is derived from an EMBL/GenBank/DDBJ whole genome shotgun (WGS) entry which is preliminary data.</text>
</comment>
<feature type="chain" id="PRO_5045979420" description="PepSY domain-containing protein" evidence="1">
    <location>
        <begin position="35"/>
        <end position="183"/>
    </location>
</feature>
<organism evidence="2 3">
    <name type="scientific">Ideonella azotifigens</name>
    <dbReference type="NCBI Taxonomy" id="513160"/>
    <lineage>
        <taxon>Bacteria</taxon>
        <taxon>Pseudomonadati</taxon>
        <taxon>Pseudomonadota</taxon>
        <taxon>Betaproteobacteria</taxon>
        <taxon>Burkholderiales</taxon>
        <taxon>Sphaerotilaceae</taxon>
        <taxon>Ideonella</taxon>
    </lineage>
</organism>
<protein>
    <recommendedName>
        <fullName evidence="4">PepSY domain-containing protein</fullName>
    </recommendedName>
</protein>
<name>A0ABN1KF11_9BURK</name>
<accession>A0ABN1KF11</accession>
<dbReference type="Proteomes" id="UP001500279">
    <property type="component" value="Unassembled WGS sequence"/>
</dbReference>
<evidence type="ECO:0000256" key="1">
    <source>
        <dbReference type="SAM" id="SignalP"/>
    </source>
</evidence>
<sequence>MNKISFKSHRPVTQAAAAALAFGALVAMAPLAGAAGAPPTLRPDGVGPVRVGMDTFQIRAALGEKTVKLPDNAPDAQCFYLRAQQYPELRFLMEGGTLRRIDTREPGMSTADGIRRGDTLAKVQALYGERLKTESSKTGGGKDWTLTVQDPDGVHATRFETRDGYVEHIVAGFTEQVENPGCV</sequence>
<keyword evidence="3" id="KW-1185">Reference proteome</keyword>
<dbReference type="RefSeq" id="WP_141290229.1">
    <property type="nucleotide sequence ID" value="NZ_BAAAEW010000042.1"/>
</dbReference>
<reference evidence="2 3" key="1">
    <citation type="journal article" date="2019" name="Int. J. Syst. Evol. Microbiol.">
        <title>The Global Catalogue of Microorganisms (GCM) 10K type strain sequencing project: providing services to taxonomists for standard genome sequencing and annotation.</title>
        <authorList>
            <consortium name="The Broad Institute Genomics Platform"/>
            <consortium name="The Broad Institute Genome Sequencing Center for Infectious Disease"/>
            <person name="Wu L."/>
            <person name="Ma J."/>
        </authorList>
    </citation>
    <scope>NUCLEOTIDE SEQUENCE [LARGE SCALE GENOMIC DNA]</scope>
    <source>
        <strain evidence="2 3">JCM 15503</strain>
    </source>
</reference>
<keyword evidence="1" id="KW-0732">Signal</keyword>
<evidence type="ECO:0000313" key="2">
    <source>
        <dbReference type="EMBL" id="GAA0764951.1"/>
    </source>
</evidence>
<gene>
    <name evidence="2" type="ORF">GCM10009107_51670</name>
</gene>
<dbReference type="EMBL" id="BAAAEW010000042">
    <property type="protein sequence ID" value="GAA0764951.1"/>
    <property type="molecule type" value="Genomic_DNA"/>
</dbReference>
<evidence type="ECO:0008006" key="4">
    <source>
        <dbReference type="Google" id="ProtNLM"/>
    </source>
</evidence>
<proteinExistence type="predicted"/>
<feature type="signal peptide" evidence="1">
    <location>
        <begin position="1"/>
        <end position="34"/>
    </location>
</feature>